<feature type="compositionally biased region" description="Basic and acidic residues" evidence="8">
    <location>
        <begin position="22"/>
        <end position="31"/>
    </location>
</feature>
<dbReference type="UniPathway" id="UPA00219"/>
<dbReference type="Gene3D" id="1.10.101.10">
    <property type="entry name" value="PGBD-like superfamily/PGBD"/>
    <property type="match status" value="1"/>
</dbReference>
<keyword evidence="6 7" id="KW-0961">Cell wall biogenesis/degradation</keyword>
<gene>
    <name evidence="11" type="ORF">DYU11_11055</name>
</gene>
<dbReference type="GO" id="GO:0004180">
    <property type="term" value="F:carboxypeptidase activity"/>
    <property type="evidence" value="ECO:0007669"/>
    <property type="project" value="UniProtKB-ARBA"/>
</dbReference>
<evidence type="ECO:0000259" key="10">
    <source>
        <dbReference type="PROSITE" id="PS52029"/>
    </source>
</evidence>
<feature type="chain" id="PRO_5019449611" evidence="9">
    <location>
        <begin position="23"/>
        <end position="560"/>
    </location>
</feature>
<evidence type="ECO:0000256" key="3">
    <source>
        <dbReference type="ARBA" id="ARBA00022679"/>
    </source>
</evidence>
<dbReference type="GO" id="GO:0016740">
    <property type="term" value="F:transferase activity"/>
    <property type="evidence" value="ECO:0007669"/>
    <property type="project" value="UniProtKB-KW"/>
</dbReference>
<dbReference type="PROSITE" id="PS52029">
    <property type="entry name" value="LD_TPASE"/>
    <property type="match status" value="1"/>
</dbReference>
<dbReference type="Proteomes" id="UP000283523">
    <property type="component" value="Unassembled WGS sequence"/>
</dbReference>
<comment type="similarity">
    <text evidence="2">Belongs to the YkuD family.</text>
</comment>
<dbReference type="EMBL" id="QXED01000003">
    <property type="protein sequence ID" value="RIV23523.1"/>
    <property type="molecule type" value="Genomic_DNA"/>
</dbReference>
<dbReference type="InterPro" id="IPR036365">
    <property type="entry name" value="PGBD-like_sf"/>
</dbReference>
<dbReference type="RefSeq" id="WP_119667738.1">
    <property type="nucleotide sequence ID" value="NZ_QXED01000003.1"/>
</dbReference>
<accession>A0A418MAX5</accession>
<dbReference type="InterPro" id="IPR036366">
    <property type="entry name" value="PGBDSf"/>
</dbReference>
<dbReference type="CDD" id="cd16913">
    <property type="entry name" value="YkuD_like"/>
    <property type="match status" value="1"/>
</dbReference>
<dbReference type="InterPro" id="IPR052905">
    <property type="entry name" value="LD-transpeptidase_YkuD-like"/>
</dbReference>
<evidence type="ECO:0000256" key="1">
    <source>
        <dbReference type="ARBA" id="ARBA00004752"/>
    </source>
</evidence>
<keyword evidence="3" id="KW-0808">Transferase</keyword>
<evidence type="ECO:0000256" key="7">
    <source>
        <dbReference type="PROSITE-ProRule" id="PRU01373"/>
    </source>
</evidence>
<evidence type="ECO:0000256" key="6">
    <source>
        <dbReference type="ARBA" id="ARBA00023316"/>
    </source>
</evidence>
<dbReference type="InterPro" id="IPR038063">
    <property type="entry name" value="Transpep_catalytic_dom"/>
</dbReference>
<dbReference type="GO" id="GO:0008360">
    <property type="term" value="P:regulation of cell shape"/>
    <property type="evidence" value="ECO:0007669"/>
    <property type="project" value="UniProtKB-UniRule"/>
</dbReference>
<dbReference type="GO" id="GO:0071555">
    <property type="term" value="P:cell wall organization"/>
    <property type="evidence" value="ECO:0007669"/>
    <property type="project" value="UniProtKB-UniRule"/>
</dbReference>
<keyword evidence="9" id="KW-0732">Signal</keyword>
<dbReference type="SUPFAM" id="SSF141523">
    <property type="entry name" value="L,D-transpeptidase catalytic domain-like"/>
    <property type="match status" value="1"/>
</dbReference>
<dbReference type="SUPFAM" id="SSF47090">
    <property type="entry name" value="PGBD-like"/>
    <property type="match status" value="1"/>
</dbReference>
<dbReference type="InterPro" id="IPR045380">
    <property type="entry name" value="LD_TPept_scaffold_dom"/>
</dbReference>
<reference evidence="11 12" key="1">
    <citation type="submission" date="2018-08" db="EMBL/GenBank/DDBJ databases">
        <title>Fibrisoma montanum sp. nov., isolated from Danxia mountain soil.</title>
        <authorList>
            <person name="Huang Y."/>
        </authorList>
    </citation>
    <scope>NUCLEOTIDE SEQUENCE [LARGE SCALE GENOMIC DNA]</scope>
    <source>
        <strain evidence="11 12">HYT19</strain>
    </source>
</reference>
<evidence type="ECO:0000256" key="8">
    <source>
        <dbReference type="SAM" id="MobiDB-lite"/>
    </source>
</evidence>
<proteinExistence type="inferred from homology"/>
<keyword evidence="4 7" id="KW-0133">Cell shape</keyword>
<dbReference type="PANTHER" id="PTHR41533:SF2">
    <property type="entry name" value="BLR7131 PROTEIN"/>
    <property type="match status" value="1"/>
</dbReference>
<dbReference type="Pfam" id="PF20142">
    <property type="entry name" value="Scaffold"/>
    <property type="match status" value="1"/>
</dbReference>
<evidence type="ECO:0000256" key="4">
    <source>
        <dbReference type="ARBA" id="ARBA00022960"/>
    </source>
</evidence>
<evidence type="ECO:0000256" key="5">
    <source>
        <dbReference type="ARBA" id="ARBA00022984"/>
    </source>
</evidence>
<feature type="domain" description="L,D-TPase catalytic" evidence="10">
    <location>
        <begin position="332"/>
        <end position="527"/>
    </location>
</feature>
<comment type="pathway">
    <text evidence="1 7">Cell wall biogenesis; peptidoglycan biosynthesis.</text>
</comment>
<evidence type="ECO:0000313" key="11">
    <source>
        <dbReference type="EMBL" id="RIV23523.1"/>
    </source>
</evidence>
<evidence type="ECO:0000256" key="2">
    <source>
        <dbReference type="ARBA" id="ARBA00005992"/>
    </source>
</evidence>
<feature type="region of interest" description="Disordered" evidence="8">
    <location>
        <begin position="22"/>
        <end position="45"/>
    </location>
</feature>
<feature type="active site" description="Nucleophile" evidence="7">
    <location>
        <position position="482"/>
    </location>
</feature>
<dbReference type="OrthoDB" id="9778545at2"/>
<keyword evidence="12" id="KW-1185">Reference proteome</keyword>
<dbReference type="PANTHER" id="PTHR41533">
    <property type="entry name" value="L,D-TRANSPEPTIDASE HI_1667-RELATED"/>
    <property type="match status" value="1"/>
</dbReference>
<feature type="active site" description="Proton donor/acceptor" evidence="7">
    <location>
        <position position="463"/>
    </location>
</feature>
<dbReference type="AlphaFoldDB" id="A0A418MAX5"/>
<evidence type="ECO:0000313" key="12">
    <source>
        <dbReference type="Proteomes" id="UP000283523"/>
    </source>
</evidence>
<evidence type="ECO:0000256" key="9">
    <source>
        <dbReference type="SAM" id="SignalP"/>
    </source>
</evidence>
<organism evidence="11 12">
    <name type="scientific">Fibrisoma montanum</name>
    <dbReference type="NCBI Taxonomy" id="2305895"/>
    <lineage>
        <taxon>Bacteria</taxon>
        <taxon>Pseudomonadati</taxon>
        <taxon>Bacteroidota</taxon>
        <taxon>Cytophagia</taxon>
        <taxon>Cytophagales</taxon>
        <taxon>Spirosomataceae</taxon>
        <taxon>Fibrisoma</taxon>
    </lineage>
</organism>
<feature type="signal peptide" evidence="9">
    <location>
        <begin position="1"/>
        <end position="22"/>
    </location>
</feature>
<keyword evidence="5 7" id="KW-0573">Peptidoglycan synthesis</keyword>
<protein>
    <submittedName>
        <fullName evidence="11">L,D-transpeptidase</fullName>
    </submittedName>
</protein>
<name>A0A418MAX5_9BACT</name>
<comment type="caution">
    <text evidence="11">The sequence shown here is derived from an EMBL/GenBank/DDBJ whole genome shotgun (WGS) entry which is preliminary data.</text>
</comment>
<dbReference type="GO" id="GO:0009252">
    <property type="term" value="P:peptidoglycan biosynthetic process"/>
    <property type="evidence" value="ECO:0007669"/>
    <property type="project" value="UniProtKB-UniPathway"/>
</dbReference>
<sequence length="560" mass="63670">MIRQLTCLLVLWLGLVSTCRHGEPSESDPDRSPAITETDPVQDGFDYPTEAAAQLIRSWVDSTTLAIDVPRINEPRVARDLFAFYSGQAFKPAWNPLTAGALLDQIDRLDEEGLNPDAFPHGALRRLIDAVTGQEADAETGARLDVLLSATYLKLADMIATGKVKPGKLSASWHIRPAKPDTLYTHLQQAVTGQVASSLDAFRPRFGQYAKLQKHLKTYRAILDQGGWTPIDAGKPVMPGDSGRRVIAIRNRLHQTGDLDPAPDQWERPAVYDSTLLAAVNRYQTRNGLTVEPAITDRMIAAMNVPVETRLKQIMLNLDRIRWFSTGEMPDRYVLVNIPAYHLHIVAGGQTIRQMKVVVGTAMNATPIFSDVIEYAEFSPYWNVPNSIATNELWPAIRKSRSYLRRHHYEILDGWGPDARVVSRSRVNWNNLDAYRIRQKPGPWNALGLVKFMFPNEFAVYLHDTPADQLFERTHRAFSHGCVRVEDPAWMADWLFPQFDRQTVKEMMTNNRRQVVRLEEKLPVYIFYQTAFEDETGRLNFREDTYGLDKRLTPEFDTLL</sequence>
<dbReference type="Gene3D" id="2.40.440.10">
    <property type="entry name" value="L,D-transpeptidase catalytic domain-like"/>
    <property type="match status" value="1"/>
</dbReference>
<dbReference type="Pfam" id="PF03734">
    <property type="entry name" value="YkuD"/>
    <property type="match status" value="1"/>
</dbReference>
<dbReference type="InterPro" id="IPR005490">
    <property type="entry name" value="LD_TPept_cat_dom"/>
</dbReference>